<dbReference type="Proteomes" id="UP000000374">
    <property type="component" value="Chromosome"/>
</dbReference>
<name>A1WFG5_VEREI</name>
<sequence length="355" mass="37151">MSPVAMTLPAPGRRAFGTACALSAAVVFAPAVMRTRPGAAGLGRVTVAVGGQGVLYHLPLALADCLGYFRAEGLEVVVRDFSAGAQARQAVLRGAADVYSGAFEHIFRAQASGQACRALVLQGRAPQLALGVSLRALPGYRDPGDLAGRHIGVSSIGSSTHLAASLLLLRSGVALRHVAFVGVGSGAQALAALRSGQVQALCHADPIMTLLEQRQDTRIIGELRSLKAAQDMFGASMPAGSLCAPQAFIEQQPAQAQALVNGIVHALKWLHTAAPADLVKAVPAAYLLGDQGLYLAAFSRVRETYSTHGLMPDDGPATALRVLTHVQPQWAGAKLDPECAYTNEFVHRARQKYDV</sequence>
<evidence type="ECO:0000256" key="3">
    <source>
        <dbReference type="ARBA" id="ARBA00022729"/>
    </source>
</evidence>
<keyword evidence="3" id="KW-0732">Signal</keyword>
<dbReference type="eggNOG" id="COG0715">
    <property type="taxonomic scope" value="Bacteria"/>
</dbReference>
<keyword evidence="6" id="KW-1185">Reference proteome</keyword>
<proteinExistence type="inferred from homology"/>
<evidence type="ECO:0000256" key="2">
    <source>
        <dbReference type="ARBA" id="ARBA00010742"/>
    </source>
</evidence>
<dbReference type="PANTHER" id="PTHR30024">
    <property type="entry name" value="ALIPHATIC SULFONATES-BINDING PROTEIN-RELATED"/>
    <property type="match status" value="1"/>
</dbReference>
<comment type="subcellular location">
    <subcellularLocation>
        <location evidence="1">Periplasm</location>
    </subcellularLocation>
</comment>
<evidence type="ECO:0000259" key="4">
    <source>
        <dbReference type="Pfam" id="PF09084"/>
    </source>
</evidence>
<dbReference type="EMBL" id="CP000542">
    <property type="protein sequence ID" value="ABM56372.1"/>
    <property type="molecule type" value="Genomic_DNA"/>
</dbReference>
<dbReference type="AlphaFoldDB" id="A1WFG5"/>
<reference evidence="6" key="1">
    <citation type="submission" date="2006-12" db="EMBL/GenBank/DDBJ databases">
        <title>Complete sequence of chromosome 1 of Verminephrobacter eiseniae EF01-2.</title>
        <authorList>
            <person name="Copeland A."/>
            <person name="Lucas S."/>
            <person name="Lapidus A."/>
            <person name="Barry K."/>
            <person name="Detter J.C."/>
            <person name="Glavina del Rio T."/>
            <person name="Dalin E."/>
            <person name="Tice H."/>
            <person name="Pitluck S."/>
            <person name="Chertkov O."/>
            <person name="Brettin T."/>
            <person name="Bruce D."/>
            <person name="Han C."/>
            <person name="Tapia R."/>
            <person name="Gilna P."/>
            <person name="Schmutz J."/>
            <person name="Larimer F."/>
            <person name="Land M."/>
            <person name="Hauser L."/>
            <person name="Kyrpides N."/>
            <person name="Kim E."/>
            <person name="Stahl D."/>
            <person name="Richardson P."/>
        </authorList>
    </citation>
    <scope>NUCLEOTIDE SEQUENCE [LARGE SCALE GENOMIC DNA]</scope>
    <source>
        <strain evidence="6">EF01-2</strain>
    </source>
</reference>
<evidence type="ECO:0000313" key="5">
    <source>
        <dbReference type="EMBL" id="ABM56372.1"/>
    </source>
</evidence>
<dbReference type="InterPro" id="IPR015168">
    <property type="entry name" value="SsuA/THI5"/>
</dbReference>
<organism evidence="5 6">
    <name type="scientific">Verminephrobacter eiseniae (strain EF01-2)</name>
    <dbReference type="NCBI Taxonomy" id="391735"/>
    <lineage>
        <taxon>Bacteria</taxon>
        <taxon>Pseudomonadati</taxon>
        <taxon>Pseudomonadota</taxon>
        <taxon>Betaproteobacteria</taxon>
        <taxon>Burkholderiales</taxon>
        <taxon>Comamonadaceae</taxon>
        <taxon>Verminephrobacter</taxon>
    </lineage>
</organism>
<dbReference type="PANTHER" id="PTHR30024:SF47">
    <property type="entry name" value="TAURINE-BINDING PERIPLASMIC PROTEIN"/>
    <property type="match status" value="1"/>
</dbReference>
<feature type="domain" description="SsuA/THI5-like" evidence="4">
    <location>
        <begin position="56"/>
        <end position="270"/>
    </location>
</feature>
<dbReference type="GO" id="GO:0042918">
    <property type="term" value="P:alkanesulfonate transmembrane transport"/>
    <property type="evidence" value="ECO:0007669"/>
    <property type="project" value="TreeGrafter"/>
</dbReference>
<dbReference type="HOGENOM" id="CLU_052162_0_0_4"/>
<dbReference type="RefSeq" id="WP_011808386.1">
    <property type="nucleotide sequence ID" value="NC_008786.1"/>
</dbReference>
<comment type="similarity">
    <text evidence="2">Belongs to the bacterial solute-binding protein SsuA/TauA family.</text>
</comment>
<dbReference type="STRING" id="391735.Veis_0589"/>
<evidence type="ECO:0000256" key="1">
    <source>
        <dbReference type="ARBA" id="ARBA00004418"/>
    </source>
</evidence>
<dbReference type="GeneID" id="76459291"/>
<gene>
    <name evidence="5" type="ordered locus">Veis_0589</name>
</gene>
<protein>
    <submittedName>
        <fullName evidence="5">Putative signal peptide protein</fullName>
    </submittedName>
</protein>
<dbReference type="Gene3D" id="3.40.190.10">
    <property type="entry name" value="Periplasmic binding protein-like II"/>
    <property type="match status" value="2"/>
</dbReference>
<dbReference type="SUPFAM" id="SSF53850">
    <property type="entry name" value="Periplasmic binding protein-like II"/>
    <property type="match status" value="1"/>
</dbReference>
<evidence type="ECO:0000313" key="6">
    <source>
        <dbReference type="Proteomes" id="UP000000374"/>
    </source>
</evidence>
<accession>A1WFG5</accession>
<dbReference type="Pfam" id="PF09084">
    <property type="entry name" value="NMT1"/>
    <property type="match status" value="1"/>
</dbReference>
<dbReference type="KEGG" id="vei:Veis_0589"/>
<dbReference type="GO" id="GO:0042597">
    <property type="term" value="C:periplasmic space"/>
    <property type="evidence" value="ECO:0007669"/>
    <property type="project" value="UniProtKB-SubCell"/>
</dbReference>